<dbReference type="UniPathway" id="UPA00079"/>
<comment type="pathway">
    <text evidence="3">Quinol/quinone metabolism; 1,4-dihydroxy-2-naphthoate biosynthesis; 1,4-dihydroxy-2-naphthoate from chorismate: step 3/7.</text>
</comment>
<dbReference type="UniPathway" id="UPA01057">
    <property type="reaction ID" value="UER00900"/>
</dbReference>
<reference evidence="5 6" key="1">
    <citation type="submission" date="2018-07" db="EMBL/GenBank/DDBJ databases">
        <title>Complete genome sequence of Psychrobacillus sp. PB01, isolated from iceberg, and comparative genome analysis of Psychrobacillus strains.</title>
        <authorList>
            <person name="Lee P.C."/>
        </authorList>
    </citation>
    <scope>NUCLEOTIDE SEQUENCE [LARGE SCALE GENOMIC DNA]</scope>
    <source>
        <strain evidence="5 6">PB01</strain>
    </source>
</reference>
<comment type="pathway">
    <text evidence="3">Quinol/quinone metabolism; menaquinone biosynthesis.</text>
</comment>
<dbReference type="KEGG" id="psyo:PB01_13540"/>
<dbReference type="OrthoDB" id="9808398at2"/>
<keyword evidence="2 3" id="KW-0456">Lyase</keyword>
<comment type="similarity">
    <text evidence="3">Belongs to the AB hydrolase superfamily. MenH family.</text>
</comment>
<dbReference type="Proteomes" id="UP000325517">
    <property type="component" value="Chromosome"/>
</dbReference>
<evidence type="ECO:0000259" key="4">
    <source>
        <dbReference type="Pfam" id="PF00561"/>
    </source>
</evidence>
<comment type="catalytic activity">
    <reaction evidence="3">
        <text>5-enolpyruvoyl-6-hydroxy-2-succinyl-cyclohex-3-ene-1-carboxylate = (1R,6R)-6-hydroxy-2-succinyl-cyclohexa-2,4-diene-1-carboxylate + pyruvate</text>
        <dbReference type="Rhea" id="RHEA:25597"/>
        <dbReference type="ChEBI" id="CHEBI:15361"/>
        <dbReference type="ChEBI" id="CHEBI:58689"/>
        <dbReference type="ChEBI" id="CHEBI:58818"/>
        <dbReference type="EC" id="4.2.99.20"/>
    </reaction>
</comment>
<keyword evidence="6" id="KW-1185">Reference proteome</keyword>
<dbReference type="InterPro" id="IPR029058">
    <property type="entry name" value="AB_hydrolase_fold"/>
</dbReference>
<dbReference type="PANTHER" id="PTHR42916:SF1">
    <property type="entry name" value="PROTEIN PHYLLO, CHLOROPLASTIC"/>
    <property type="match status" value="1"/>
</dbReference>
<dbReference type="PANTHER" id="PTHR42916">
    <property type="entry name" value="2-SUCCINYL-5-ENOLPYRUVYL-6-HYDROXY-3-CYCLOHEXENE-1-CARBOXYLATE SYNTHASE"/>
    <property type="match status" value="1"/>
</dbReference>
<dbReference type="AlphaFoldDB" id="A0A5J6SVQ6"/>
<gene>
    <name evidence="3 5" type="primary">menH</name>
    <name evidence="5" type="ORF">PB01_13540</name>
</gene>
<dbReference type="InterPro" id="IPR000073">
    <property type="entry name" value="AB_hydrolase_1"/>
</dbReference>
<feature type="domain" description="AB hydrolase-1" evidence="4">
    <location>
        <begin position="14"/>
        <end position="246"/>
    </location>
</feature>
<dbReference type="GO" id="GO:0070205">
    <property type="term" value="F:2-succinyl-6-hydroxy-2,4-cyclohexadiene-1-carboxylate synthase activity"/>
    <property type="evidence" value="ECO:0007669"/>
    <property type="project" value="UniProtKB-UniRule"/>
</dbReference>
<name>A0A5J6SVQ6_9BACI</name>
<comment type="subunit">
    <text evidence="3">Monomer.</text>
</comment>
<proteinExistence type="inferred from homology"/>
<dbReference type="EC" id="4.2.99.20" evidence="3"/>
<sequence length="261" mass="29356">MHVKRYNIGAEEKVVFLHGFTGSSTTWDEVITFLPSSVEILTIDLIGHGHTSKPTDFTHYYVEEQIEDMHKLFQLLGWSHFTLVGYSMGGRLALAYASKYPIDKLILESSSPGLANEEARVERKQADELLAERIVKEGISAFVDFWEDIPLFHSQKSLSIEKQQAIRLERLAGSEVGLSNSLKGFSTGIQPSYWGNLEVMKVATTLVTGELDRKFYEIALEMKKLLPDGKHVHVSNAGHAIHVENPELFATIVKDIILKEE</sequence>
<evidence type="ECO:0000256" key="3">
    <source>
        <dbReference type="HAMAP-Rule" id="MF_01660"/>
    </source>
</evidence>
<keyword evidence="1 3" id="KW-0474">Menaquinone biosynthesis</keyword>
<evidence type="ECO:0000256" key="2">
    <source>
        <dbReference type="ARBA" id="ARBA00023239"/>
    </source>
</evidence>
<accession>A0A5J6SVQ6</accession>
<organism evidence="5 6">
    <name type="scientific">Psychrobacillus glaciei</name>
    <dbReference type="NCBI Taxonomy" id="2283160"/>
    <lineage>
        <taxon>Bacteria</taxon>
        <taxon>Bacillati</taxon>
        <taxon>Bacillota</taxon>
        <taxon>Bacilli</taxon>
        <taxon>Bacillales</taxon>
        <taxon>Bacillaceae</taxon>
        <taxon>Psychrobacillus</taxon>
    </lineage>
</organism>
<dbReference type="Pfam" id="PF00561">
    <property type="entry name" value="Abhydrolase_1"/>
    <property type="match status" value="1"/>
</dbReference>
<dbReference type="InterPro" id="IPR022485">
    <property type="entry name" value="SHCHC_synthase_MenH"/>
</dbReference>
<dbReference type="NCBIfam" id="TIGR03695">
    <property type="entry name" value="menH_SHCHC"/>
    <property type="match status" value="1"/>
</dbReference>
<dbReference type="SUPFAM" id="SSF53474">
    <property type="entry name" value="alpha/beta-Hydrolases"/>
    <property type="match status" value="1"/>
</dbReference>
<evidence type="ECO:0000256" key="1">
    <source>
        <dbReference type="ARBA" id="ARBA00022428"/>
    </source>
</evidence>
<protein>
    <recommendedName>
        <fullName evidence="3">Putative 2-succinyl-6-hydroxy-2,4-cyclohexadiene-1-carboxylate synthase</fullName>
        <shortName evidence="3">SHCHC synthase</shortName>
        <ecNumber evidence="3">4.2.99.20</ecNumber>
    </recommendedName>
</protein>
<dbReference type="EMBL" id="CP031223">
    <property type="protein sequence ID" value="QFG01195.1"/>
    <property type="molecule type" value="Genomic_DNA"/>
</dbReference>
<evidence type="ECO:0000313" key="5">
    <source>
        <dbReference type="EMBL" id="QFG01195.1"/>
    </source>
</evidence>
<dbReference type="HAMAP" id="MF_01660">
    <property type="entry name" value="MenH"/>
    <property type="match status" value="1"/>
</dbReference>
<evidence type="ECO:0000313" key="6">
    <source>
        <dbReference type="Proteomes" id="UP000325517"/>
    </source>
</evidence>
<dbReference type="Gene3D" id="3.40.50.1820">
    <property type="entry name" value="alpha/beta hydrolase"/>
    <property type="match status" value="1"/>
</dbReference>
<dbReference type="GO" id="GO:0009234">
    <property type="term" value="P:menaquinone biosynthetic process"/>
    <property type="evidence" value="ECO:0007669"/>
    <property type="project" value="UniProtKB-UniRule"/>
</dbReference>
<comment type="function">
    <text evidence="3">Catalyzes a proton abstraction reaction that results in 2,5-elimination of pyruvate from 2-succinyl-5-enolpyruvyl-6-hydroxy-3-cyclohexene-1-carboxylate (SEPHCHC) and the formation of 2-succinyl-6-hydroxy-2,4-cyclohexadiene-1-carboxylate (SHCHC).</text>
</comment>